<protein>
    <recommendedName>
        <fullName evidence="4">LTXXQ motif family protein</fullName>
    </recommendedName>
</protein>
<evidence type="ECO:0000313" key="3">
    <source>
        <dbReference type="Proteomes" id="UP000239772"/>
    </source>
</evidence>
<organism evidence="2 3">
    <name type="scientific">Alsobacter soli</name>
    <dbReference type="NCBI Taxonomy" id="2109933"/>
    <lineage>
        <taxon>Bacteria</taxon>
        <taxon>Pseudomonadati</taxon>
        <taxon>Pseudomonadota</taxon>
        <taxon>Alphaproteobacteria</taxon>
        <taxon>Hyphomicrobiales</taxon>
        <taxon>Alsobacteraceae</taxon>
        <taxon>Alsobacter</taxon>
    </lineage>
</organism>
<dbReference type="EMBL" id="PVZS01000007">
    <property type="protein sequence ID" value="PSC05574.1"/>
    <property type="molecule type" value="Genomic_DNA"/>
</dbReference>
<evidence type="ECO:0008006" key="4">
    <source>
        <dbReference type="Google" id="ProtNLM"/>
    </source>
</evidence>
<dbReference type="InterPro" id="IPR012899">
    <property type="entry name" value="LTXXQ"/>
</dbReference>
<feature type="signal peptide" evidence="1">
    <location>
        <begin position="1"/>
        <end position="21"/>
    </location>
</feature>
<reference evidence="3" key="1">
    <citation type="submission" date="2018-03" db="EMBL/GenBank/DDBJ databases">
        <authorList>
            <person name="Sun L."/>
            <person name="Liu H."/>
            <person name="Chen W."/>
            <person name="Huang K."/>
            <person name="Liu W."/>
            <person name="Gao X."/>
        </authorList>
    </citation>
    <scope>NUCLEOTIDE SEQUENCE [LARGE SCALE GENOMIC DNA]</scope>
    <source>
        <strain evidence="3">SH9</strain>
    </source>
</reference>
<accession>A0A2T1HVA2</accession>
<dbReference type="GO" id="GO:0042597">
    <property type="term" value="C:periplasmic space"/>
    <property type="evidence" value="ECO:0007669"/>
    <property type="project" value="InterPro"/>
</dbReference>
<dbReference type="RefSeq" id="WP_106336210.1">
    <property type="nucleotide sequence ID" value="NZ_PVZS01000007.1"/>
</dbReference>
<sequence length="166" mass="18133">MLKPVLIAAAVIGLGWSSAHAQSASPAAAGSDRLSSADLSAILDARIAATKFALQLTPEQMKLWPPVEEAIRARAAARHLRIARLQSGQFEDASLADLMRKRADNLIQRGESLKKLADAWQPLAATLSDEQKHRLAVLTLFVLREVRDLRSRGHSSVDFSDDDDEE</sequence>
<dbReference type="AlphaFoldDB" id="A0A2T1HVA2"/>
<dbReference type="Proteomes" id="UP000239772">
    <property type="component" value="Unassembled WGS sequence"/>
</dbReference>
<comment type="caution">
    <text evidence="2">The sequence shown here is derived from an EMBL/GenBank/DDBJ whole genome shotgun (WGS) entry which is preliminary data.</text>
</comment>
<gene>
    <name evidence="2" type="ORF">SLNSH_08305</name>
</gene>
<proteinExistence type="predicted"/>
<evidence type="ECO:0000313" key="2">
    <source>
        <dbReference type="EMBL" id="PSC05574.1"/>
    </source>
</evidence>
<keyword evidence="1" id="KW-0732">Signal</keyword>
<dbReference type="OrthoDB" id="8451554at2"/>
<keyword evidence="3" id="KW-1185">Reference proteome</keyword>
<name>A0A2T1HVA2_9HYPH</name>
<evidence type="ECO:0000256" key="1">
    <source>
        <dbReference type="SAM" id="SignalP"/>
    </source>
</evidence>
<dbReference type="Pfam" id="PF07813">
    <property type="entry name" value="LTXXQ"/>
    <property type="match status" value="1"/>
</dbReference>
<feature type="chain" id="PRO_5015628349" description="LTXXQ motif family protein" evidence="1">
    <location>
        <begin position="22"/>
        <end position="166"/>
    </location>
</feature>